<keyword evidence="4" id="KW-1185">Reference proteome</keyword>
<dbReference type="EMBL" id="AP028910">
    <property type="protein sequence ID" value="BES90218.1"/>
    <property type="molecule type" value="Genomic_DNA"/>
</dbReference>
<proteinExistence type="predicted"/>
<sequence>MMKLTLCICIVGLSLCAFATAHVSELKEKIEEKKEAKEAAKEAKEAEKAHIDVGLFTYNCHCCNLPHCPCASQCIPKYWMRGTLTLEKPKCDCKKCCCKNVCHDHDGGECNLDCCKHCKCDLDCSACGCKKCKFGK</sequence>
<reference evidence="3 4" key="1">
    <citation type="submission" date="2023-09" db="EMBL/GenBank/DDBJ databases">
        <title>Nesidiocoris tenuis whole genome shotgun sequence.</title>
        <authorList>
            <person name="Shibata T."/>
            <person name="Shimoda M."/>
            <person name="Kobayashi T."/>
            <person name="Uehara T."/>
        </authorList>
    </citation>
    <scope>NUCLEOTIDE SEQUENCE [LARGE SCALE GENOMIC DNA]</scope>
    <source>
        <strain evidence="3 4">Japan</strain>
    </source>
</reference>
<gene>
    <name evidence="3" type="ORF">NTJ_03026</name>
</gene>
<organism evidence="3 4">
    <name type="scientific">Nesidiocoris tenuis</name>
    <dbReference type="NCBI Taxonomy" id="355587"/>
    <lineage>
        <taxon>Eukaryota</taxon>
        <taxon>Metazoa</taxon>
        <taxon>Ecdysozoa</taxon>
        <taxon>Arthropoda</taxon>
        <taxon>Hexapoda</taxon>
        <taxon>Insecta</taxon>
        <taxon>Pterygota</taxon>
        <taxon>Neoptera</taxon>
        <taxon>Paraneoptera</taxon>
        <taxon>Hemiptera</taxon>
        <taxon>Heteroptera</taxon>
        <taxon>Panheteroptera</taxon>
        <taxon>Cimicomorpha</taxon>
        <taxon>Miridae</taxon>
        <taxon>Dicyphina</taxon>
        <taxon>Nesidiocoris</taxon>
    </lineage>
</organism>
<evidence type="ECO:0000313" key="3">
    <source>
        <dbReference type="EMBL" id="BES90218.1"/>
    </source>
</evidence>
<keyword evidence="1" id="KW-0175">Coiled coil</keyword>
<evidence type="ECO:0000256" key="1">
    <source>
        <dbReference type="SAM" id="Coils"/>
    </source>
</evidence>
<feature type="coiled-coil region" evidence="1">
    <location>
        <begin position="16"/>
        <end position="50"/>
    </location>
</feature>
<name>A0ABN7ADZ2_9HEMI</name>
<feature type="signal peptide" evidence="2">
    <location>
        <begin position="1"/>
        <end position="21"/>
    </location>
</feature>
<dbReference type="Proteomes" id="UP001307889">
    <property type="component" value="Chromosome 2"/>
</dbReference>
<protein>
    <submittedName>
        <fullName evidence="3">Uncharacterized protein</fullName>
    </submittedName>
</protein>
<accession>A0ABN7ADZ2</accession>
<feature type="chain" id="PRO_5045119882" evidence="2">
    <location>
        <begin position="22"/>
        <end position="136"/>
    </location>
</feature>
<evidence type="ECO:0000256" key="2">
    <source>
        <dbReference type="SAM" id="SignalP"/>
    </source>
</evidence>
<keyword evidence="2" id="KW-0732">Signal</keyword>
<evidence type="ECO:0000313" key="4">
    <source>
        <dbReference type="Proteomes" id="UP001307889"/>
    </source>
</evidence>